<dbReference type="EMBL" id="ML208567">
    <property type="protein sequence ID" value="TFK62671.1"/>
    <property type="molecule type" value="Genomic_DNA"/>
</dbReference>
<gene>
    <name evidence="1" type="ORF">BDN72DRAFT_377980</name>
</gene>
<name>A0ACD3AAP5_9AGAR</name>
<dbReference type="Proteomes" id="UP000308600">
    <property type="component" value="Unassembled WGS sequence"/>
</dbReference>
<proteinExistence type="predicted"/>
<evidence type="ECO:0000313" key="2">
    <source>
        <dbReference type="Proteomes" id="UP000308600"/>
    </source>
</evidence>
<evidence type="ECO:0000313" key="1">
    <source>
        <dbReference type="EMBL" id="TFK62671.1"/>
    </source>
</evidence>
<reference evidence="1 2" key="1">
    <citation type="journal article" date="2019" name="Nat. Ecol. Evol.">
        <title>Megaphylogeny resolves global patterns of mushroom evolution.</title>
        <authorList>
            <person name="Varga T."/>
            <person name="Krizsan K."/>
            <person name="Foldi C."/>
            <person name="Dima B."/>
            <person name="Sanchez-Garcia M."/>
            <person name="Sanchez-Ramirez S."/>
            <person name="Szollosi G.J."/>
            <person name="Szarkandi J.G."/>
            <person name="Papp V."/>
            <person name="Albert L."/>
            <person name="Andreopoulos W."/>
            <person name="Angelini C."/>
            <person name="Antonin V."/>
            <person name="Barry K.W."/>
            <person name="Bougher N.L."/>
            <person name="Buchanan P."/>
            <person name="Buyck B."/>
            <person name="Bense V."/>
            <person name="Catcheside P."/>
            <person name="Chovatia M."/>
            <person name="Cooper J."/>
            <person name="Damon W."/>
            <person name="Desjardin D."/>
            <person name="Finy P."/>
            <person name="Geml J."/>
            <person name="Haridas S."/>
            <person name="Hughes K."/>
            <person name="Justo A."/>
            <person name="Karasinski D."/>
            <person name="Kautmanova I."/>
            <person name="Kiss B."/>
            <person name="Kocsube S."/>
            <person name="Kotiranta H."/>
            <person name="LaButti K.M."/>
            <person name="Lechner B.E."/>
            <person name="Liimatainen K."/>
            <person name="Lipzen A."/>
            <person name="Lukacs Z."/>
            <person name="Mihaltcheva S."/>
            <person name="Morgado L.N."/>
            <person name="Niskanen T."/>
            <person name="Noordeloos M.E."/>
            <person name="Ohm R.A."/>
            <person name="Ortiz-Santana B."/>
            <person name="Ovrebo C."/>
            <person name="Racz N."/>
            <person name="Riley R."/>
            <person name="Savchenko A."/>
            <person name="Shiryaev A."/>
            <person name="Soop K."/>
            <person name="Spirin V."/>
            <person name="Szebenyi C."/>
            <person name="Tomsovsky M."/>
            <person name="Tulloss R.E."/>
            <person name="Uehling J."/>
            <person name="Grigoriev I.V."/>
            <person name="Vagvolgyi C."/>
            <person name="Papp T."/>
            <person name="Martin F.M."/>
            <person name="Miettinen O."/>
            <person name="Hibbett D.S."/>
            <person name="Nagy L.G."/>
        </authorList>
    </citation>
    <scope>NUCLEOTIDE SEQUENCE [LARGE SCALE GENOMIC DNA]</scope>
    <source>
        <strain evidence="1 2">NL-1719</strain>
    </source>
</reference>
<protein>
    <submittedName>
        <fullName evidence="1">Uncharacterized protein</fullName>
    </submittedName>
</protein>
<sequence>MIEWRRRTCRSMGWVNNVINLSFLVLLMRSFVVHYCLYRNRWAYIYMDLGGPCAELGGLSGLVAIRLAEFELWNTFPPLYAYAYICVHTFGCCGCVHAYNNIQLVLQSVVR</sequence>
<organism evidence="1 2">
    <name type="scientific">Pluteus cervinus</name>
    <dbReference type="NCBI Taxonomy" id="181527"/>
    <lineage>
        <taxon>Eukaryota</taxon>
        <taxon>Fungi</taxon>
        <taxon>Dikarya</taxon>
        <taxon>Basidiomycota</taxon>
        <taxon>Agaricomycotina</taxon>
        <taxon>Agaricomycetes</taxon>
        <taxon>Agaricomycetidae</taxon>
        <taxon>Agaricales</taxon>
        <taxon>Pluteineae</taxon>
        <taxon>Pluteaceae</taxon>
        <taxon>Pluteus</taxon>
    </lineage>
</organism>
<keyword evidence="2" id="KW-1185">Reference proteome</keyword>
<accession>A0ACD3AAP5</accession>